<evidence type="ECO:0000313" key="12">
    <source>
        <dbReference type="Proteomes" id="UP000217065"/>
    </source>
</evidence>
<evidence type="ECO:0000256" key="5">
    <source>
        <dbReference type="ARBA" id="ARBA00022692"/>
    </source>
</evidence>
<dbReference type="GO" id="GO:0015740">
    <property type="term" value="P:C4-dicarboxylate transport"/>
    <property type="evidence" value="ECO:0007669"/>
    <property type="project" value="TreeGrafter"/>
</dbReference>
<keyword evidence="3" id="KW-1003">Cell membrane</keyword>
<dbReference type="InterPro" id="IPR007387">
    <property type="entry name" value="TRAP_DctQ"/>
</dbReference>
<evidence type="ECO:0000256" key="9">
    <source>
        <dbReference type="SAM" id="Phobius"/>
    </source>
</evidence>
<organism evidence="11 12">
    <name type="scientific">Tetzosporium hominis</name>
    <dbReference type="NCBI Taxonomy" id="2020506"/>
    <lineage>
        <taxon>Bacteria</taxon>
        <taxon>Bacillati</taxon>
        <taxon>Bacillota</taxon>
        <taxon>Bacilli</taxon>
        <taxon>Bacillales</taxon>
        <taxon>Caryophanaceae</taxon>
        <taxon>Tetzosporium</taxon>
    </lineage>
</organism>
<protein>
    <submittedName>
        <fullName evidence="11">C4-dicarboxylate ABC transporter permease</fullName>
    </submittedName>
</protein>
<dbReference type="InterPro" id="IPR055348">
    <property type="entry name" value="DctQ"/>
</dbReference>
<dbReference type="Proteomes" id="UP000217065">
    <property type="component" value="Unassembled WGS sequence"/>
</dbReference>
<evidence type="ECO:0000313" key="11">
    <source>
        <dbReference type="EMBL" id="OZS78458.1"/>
    </source>
</evidence>
<gene>
    <name evidence="11" type="ORF">CF394_06790</name>
</gene>
<feature type="transmembrane region" description="Helical" evidence="9">
    <location>
        <begin position="81"/>
        <end position="103"/>
    </location>
</feature>
<proteinExistence type="inferred from homology"/>
<sequence>MVQKLEKFQMALGVIFLSIFFIAILVQIVTRYIGVSVIWTEEVANYSFIWAIFMGAAVMVNRREHFSFDFLTQKLKGKKRASLLTVIDAIVAIFAFFITLYGYEAVTTFWNYNWLSLPELKMGYIWIAIPVMGVTMLIYSLNHIVSHIKVLLNKEAV</sequence>
<evidence type="ECO:0000259" key="10">
    <source>
        <dbReference type="Pfam" id="PF04290"/>
    </source>
</evidence>
<name>A0A264W4C6_9BACL</name>
<reference evidence="11 12" key="1">
    <citation type="submission" date="2017-07" db="EMBL/GenBank/DDBJ databases">
        <title>Tetzosporium hominis gen.nov. sp.nov.</title>
        <authorList>
            <person name="Tetz G."/>
            <person name="Tetz V."/>
        </authorList>
    </citation>
    <scope>NUCLEOTIDE SEQUENCE [LARGE SCALE GENOMIC DNA]</scope>
    <source>
        <strain evidence="11 12">VT-49</strain>
    </source>
</reference>
<keyword evidence="5 9" id="KW-0812">Transmembrane</keyword>
<dbReference type="GO" id="GO:0005886">
    <property type="term" value="C:plasma membrane"/>
    <property type="evidence" value="ECO:0007669"/>
    <property type="project" value="UniProtKB-SubCell"/>
</dbReference>
<dbReference type="PANTHER" id="PTHR35011">
    <property type="entry name" value="2,3-DIKETO-L-GULONATE TRAP TRANSPORTER SMALL PERMEASE PROTEIN YIAM"/>
    <property type="match status" value="1"/>
</dbReference>
<dbReference type="EMBL" id="NOKQ01000196">
    <property type="protein sequence ID" value="OZS78458.1"/>
    <property type="molecule type" value="Genomic_DNA"/>
</dbReference>
<feature type="transmembrane region" description="Helical" evidence="9">
    <location>
        <begin position="12"/>
        <end position="37"/>
    </location>
</feature>
<evidence type="ECO:0000256" key="8">
    <source>
        <dbReference type="ARBA" id="ARBA00038436"/>
    </source>
</evidence>
<dbReference type="PANTHER" id="PTHR35011:SF5">
    <property type="entry name" value="SIALIC ACID TRAP TRANSPORTER SMALL PERMEASE PROTEIN SIAQ"/>
    <property type="match status" value="1"/>
</dbReference>
<comment type="similarity">
    <text evidence="8">Belongs to the TRAP transporter small permease family.</text>
</comment>
<accession>A0A264W4C6</accession>
<dbReference type="OrthoDB" id="9815614at2"/>
<feature type="transmembrane region" description="Helical" evidence="9">
    <location>
        <begin position="43"/>
        <end position="60"/>
    </location>
</feature>
<feature type="domain" description="Tripartite ATP-independent periplasmic transporters DctQ component" evidence="10">
    <location>
        <begin position="21"/>
        <end position="148"/>
    </location>
</feature>
<keyword evidence="12" id="KW-1185">Reference proteome</keyword>
<evidence type="ECO:0000256" key="7">
    <source>
        <dbReference type="ARBA" id="ARBA00023136"/>
    </source>
</evidence>
<comment type="subcellular location">
    <subcellularLocation>
        <location evidence="1">Cell inner membrane</location>
        <topology evidence="1">Multi-pass membrane protein</topology>
    </subcellularLocation>
</comment>
<evidence type="ECO:0000256" key="6">
    <source>
        <dbReference type="ARBA" id="ARBA00022989"/>
    </source>
</evidence>
<dbReference type="GO" id="GO:0022857">
    <property type="term" value="F:transmembrane transporter activity"/>
    <property type="evidence" value="ECO:0007669"/>
    <property type="project" value="TreeGrafter"/>
</dbReference>
<evidence type="ECO:0000256" key="3">
    <source>
        <dbReference type="ARBA" id="ARBA00022475"/>
    </source>
</evidence>
<keyword evidence="7 9" id="KW-0472">Membrane</keyword>
<keyword evidence="2" id="KW-0813">Transport</keyword>
<dbReference type="AlphaFoldDB" id="A0A264W4C6"/>
<evidence type="ECO:0000256" key="1">
    <source>
        <dbReference type="ARBA" id="ARBA00004429"/>
    </source>
</evidence>
<keyword evidence="4" id="KW-0997">Cell inner membrane</keyword>
<dbReference type="Pfam" id="PF04290">
    <property type="entry name" value="DctQ"/>
    <property type="match status" value="1"/>
</dbReference>
<dbReference type="RefSeq" id="WP_094942487.1">
    <property type="nucleotide sequence ID" value="NZ_NOKQ01000196.1"/>
</dbReference>
<comment type="caution">
    <text evidence="11">The sequence shown here is derived from an EMBL/GenBank/DDBJ whole genome shotgun (WGS) entry which is preliminary data.</text>
</comment>
<evidence type="ECO:0000256" key="4">
    <source>
        <dbReference type="ARBA" id="ARBA00022519"/>
    </source>
</evidence>
<keyword evidence="6 9" id="KW-1133">Transmembrane helix</keyword>
<feature type="transmembrane region" description="Helical" evidence="9">
    <location>
        <begin position="123"/>
        <end position="141"/>
    </location>
</feature>
<evidence type="ECO:0000256" key="2">
    <source>
        <dbReference type="ARBA" id="ARBA00022448"/>
    </source>
</evidence>